<reference evidence="1" key="1">
    <citation type="submission" date="2023-03" db="EMBL/GenBank/DDBJ databases">
        <authorList>
            <person name="Shen W."/>
            <person name="Cai J."/>
        </authorList>
    </citation>
    <scope>NUCLEOTIDE SEQUENCE</scope>
    <source>
        <strain evidence="1">P96-3</strain>
    </source>
</reference>
<dbReference type="Proteomes" id="UP001268577">
    <property type="component" value="Unassembled WGS sequence"/>
</dbReference>
<gene>
    <name evidence="1" type="ORF">P7H70_08605</name>
</gene>
<proteinExistence type="predicted"/>
<protein>
    <submittedName>
        <fullName evidence="1">DUF1093 domain-containing protein</fullName>
    </submittedName>
</protein>
<dbReference type="SUPFAM" id="SSF159121">
    <property type="entry name" value="BC4932-like"/>
    <property type="match status" value="1"/>
</dbReference>
<dbReference type="EMBL" id="JARQBZ010000014">
    <property type="protein sequence ID" value="MDT2834117.1"/>
    <property type="molecule type" value="Genomic_DNA"/>
</dbReference>
<dbReference type="Pfam" id="PF06486">
    <property type="entry name" value="DUF1093"/>
    <property type="match status" value="1"/>
</dbReference>
<sequence length="131" mass="14844">MKKIIPIIFVAILGVVGFKTYAYYNDTYKATTAYAVVPAEVPEKKEALDMSGKKIKESDGSLNYSYDYSFDFVKENGKRQTQTYSMTSPNPTPYQPGTIVRAEISNKRVVKGPYVTEEKNVPKDILEQLRK</sequence>
<dbReference type="Gene3D" id="2.40.50.480">
    <property type="match status" value="1"/>
</dbReference>
<dbReference type="AlphaFoldDB" id="A0AAW8U8H6"/>
<organism evidence="1 2">
    <name type="scientific">Vagococcus carniphilus</name>
    <dbReference type="NCBI Taxonomy" id="218144"/>
    <lineage>
        <taxon>Bacteria</taxon>
        <taxon>Bacillati</taxon>
        <taxon>Bacillota</taxon>
        <taxon>Bacilli</taxon>
        <taxon>Lactobacillales</taxon>
        <taxon>Enterococcaceae</taxon>
        <taxon>Vagococcus</taxon>
    </lineage>
</organism>
<name>A0AAW8U8H6_9ENTE</name>
<accession>A0AAW8U8H6</accession>
<dbReference type="RefSeq" id="WP_311877026.1">
    <property type="nucleotide sequence ID" value="NZ_JARQBZ010000014.1"/>
</dbReference>
<evidence type="ECO:0000313" key="1">
    <source>
        <dbReference type="EMBL" id="MDT2834117.1"/>
    </source>
</evidence>
<evidence type="ECO:0000313" key="2">
    <source>
        <dbReference type="Proteomes" id="UP001268577"/>
    </source>
</evidence>
<dbReference type="InterPro" id="IPR006542">
    <property type="entry name" value="DUF1093"/>
</dbReference>
<dbReference type="InterPro" id="IPR036166">
    <property type="entry name" value="YxeA-like_sf"/>
</dbReference>
<comment type="caution">
    <text evidence="1">The sequence shown here is derived from an EMBL/GenBank/DDBJ whole genome shotgun (WGS) entry which is preliminary data.</text>
</comment>